<dbReference type="PANTHER" id="PTHR14596">
    <property type="entry name" value="ZINC FINGER PROTEIN"/>
    <property type="match status" value="1"/>
</dbReference>
<feature type="compositionally biased region" description="Low complexity" evidence="1">
    <location>
        <begin position="996"/>
        <end position="1014"/>
    </location>
</feature>
<reference evidence="2 3" key="1">
    <citation type="journal article" date="2010" name="Science">
        <title>Genomic comparison of the ants Camponotus floridanus and Harpegnathos saltator.</title>
        <authorList>
            <person name="Bonasio R."/>
            <person name="Zhang G."/>
            <person name="Ye C."/>
            <person name="Mutti N.S."/>
            <person name="Fang X."/>
            <person name="Qin N."/>
            <person name="Donahue G."/>
            <person name="Yang P."/>
            <person name="Li Q."/>
            <person name="Li C."/>
            <person name="Zhang P."/>
            <person name="Huang Z."/>
            <person name="Berger S.L."/>
            <person name="Reinberg D."/>
            <person name="Wang J."/>
            <person name="Liebig J."/>
        </authorList>
    </citation>
    <scope>NUCLEOTIDE SEQUENCE [LARGE SCALE GENOMIC DNA]</scope>
    <source>
        <strain evidence="2 3">R22 G/1</strain>
    </source>
</reference>
<feature type="region of interest" description="Disordered" evidence="1">
    <location>
        <begin position="300"/>
        <end position="363"/>
    </location>
</feature>
<accession>E2BTN1</accession>
<organism evidence="3">
    <name type="scientific">Harpegnathos saltator</name>
    <name type="common">Jerdon's jumping ant</name>
    <dbReference type="NCBI Taxonomy" id="610380"/>
    <lineage>
        <taxon>Eukaryota</taxon>
        <taxon>Metazoa</taxon>
        <taxon>Ecdysozoa</taxon>
        <taxon>Arthropoda</taxon>
        <taxon>Hexapoda</taxon>
        <taxon>Insecta</taxon>
        <taxon>Pterygota</taxon>
        <taxon>Neoptera</taxon>
        <taxon>Endopterygota</taxon>
        <taxon>Hymenoptera</taxon>
        <taxon>Apocrita</taxon>
        <taxon>Aculeata</taxon>
        <taxon>Formicoidea</taxon>
        <taxon>Formicidae</taxon>
        <taxon>Ponerinae</taxon>
        <taxon>Ponerini</taxon>
        <taxon>Harpegnathos</taxon>
    </lineage>
</organism>
<dbReference type="Proteomes" id="UP000008237">
    <property type="component" value="Unassembled WGS sequence"/>
</dbReference>
<dbReference type="GO" id="GO:0005634">
    <property type="term" value="C:nucleus"/>
    <property type="evidence" value="ECO:0007669"/>
    <property type="project" value="TreeGrafter"/>
</dbReference>
<feature type="region of interest" description="Disordered" evidence="1">
    <location>
        <begin position="876"/>
        <end position="908"/>
    </location>
</feature>
<feature type="region of interest" description="Disordered" evidence="1">
    <location>
        <begin position="130"/>
        <end position="179"/>
    </location>
</feature>
<dbReference type="OrthoDB" id="8197936at2759"/>
<feature type="region of interest" description="Disordered" evidence="1">
    <location>
        <begin position="438"/>
        <end position="476"/>
    </location>
</feature>
<evidence type="ECO:0000256" key="1">
    <source>
        <dbReference type="SAM" id="MobiDB-lite"/>
    </source>
</evidence>
<evidence type="ECO:0000313" key="3">
    <source>
        <dbReference type="Proteomes" id="UP000008237"/>
    </source>
</evidence>
<feature type="region of interest" description="Disordered" evidence="1">
    <location>
        <begin position="26"/>
        <end position="108"/>
    </location>
</feature>
<feature type="compositionally biased region" description="Low complexity" evidence="1">
    <location>
        <begin position="309"/>
        <end position="325"/>
    </location>
</feature>
<name>E2BTN1_HARSA</name>
<feature type="compositionally biased region" description="Polar residues" evidence="1">
    <location>
        <begin position="888"/>
        <end position="898"/>
    </location>
</feature>
<sequence length="1412" mass="155745">MQWRRQKRITHVIGSSNHVLLLARYQDAPPGEEDEEEGLRKEYVKSQDKEANAHTIDRNGQSGYKPRRCGTGTSGSTSGYASSSSRSHRDESSGSPSQPKIIFNEDEYTRITTPRQDVLFKKGYLSRKKPWTGNASTSATPSTTESQSASHSTADGSETTEDQQLLDRDSGTGEYPPMVESGAQLGYGTFYDHSSGYYYEYPVMLVGPAPVPAQVGPSVLAAVPCGPVPLRPIEWINPAFVPKLANQPYCLMDYQTSQSTETATIMEEHSDTMVTEAPNGTWNESGTGSASCSGSVVEEVDTEEMNSSTKTTITTKTTTTTTKTIEQPKEQFVEEQQYPEQHHEHLEGQPQQQEQQQHQQHLENGGVTTEVDPYLEPLMLQEPPSMHMSHVVPAVPQPYIYPGHYMFGPPLVNVNGVTIQGGPLVRTMDIAAVTMACGKRRKKRKKRKQKRPILGNTEDEEEGEYSSECDNDLSSSRLPWSDCPVTTITTTTTMTTTAAVAKPRPLNPECQEFQLRPALQFQIFSSLVETSAVAENATTYANDAPDASSSIIIAETEPAGLSREFDEIRDVSTAQCSTNFEDASASTIRENSEQLVAQQMPSGNVPQLAISIGPKPKDKNIKVNGRVDLIEDLETVATSEIAFTGAKNDSVSIDNTTLFGKNDTVENDNDSAAMADVIKRDLLKSDDNSVTTELLNNHIKRKNSKAVLTNGKAGFKRHGKLTEQINAPDKSRSQSPQVDDTFTDESRPSLVMSKANATVTNVNVLVKDEEEEEEDEEEEEEEQEGEERQKTHRASWHCNNSSVVQTMTASSLTQPKKYSKKSPKFVREPTPGPDLGDQATRSDMENGKMVVRRLESVELPDDTRVAYAGRDDAADTNVLLGNDDSKTKTTISQETVEGSNEDSGFESQTRLSKYPITAAVTEWLRRTNSPDMFLTPVSTSDSETDGDEDDDEEINTKPPKNLQGNPMPALSVNSGVDNSVTTTLSRTASCGEFAKSNNNHNNNNNNNNNNSSNNIRMIDRVETNGTSLIGRRKKDTAGATRRKTATTKKTDKRNGRNVDEKTQKHLVSSLVPCHRLENIVGAAKLKNPSESSVGDICEFTQKDSVAGMRVALSSRINSKRVNARRAKTLRRIKRDPVENIDIRMRRIDDTKNVKNDGGGETADNSVSVRTFEKGEIIVSKDGRLLPTSSYEQVPSDDRDTSELTTKTIAVDMINENVREEEARNSSENDENMMMSSVSIEEPDVLECWEAETIEPVITPKRMLQSPGVLCEGEAVEDDSLEVEKATVEHVRKYYRLDSSAISIDGESSELSVRSVVSVPKSRIVPNNPGKMIEHLRGVEEIPIVMPDKSRDIILGDEKIPVDEAFEVYESCYTAGKSPFPAPFDSSMFKQQRPLLQNGDGPIPCRAVCCNIQ</sequence>
<feature type="compositionally biased region" description="Polar residues" evidence="1">
    <location>
        <begin position="797"/>
        <end position="816"/>
    </location>
</feature>
<feature type="compositionally biased region" description="Low complexity" evidence="1">
    <location>
        <begin position="69"/>
        <end position="85"/>
    </location>
</feature>
<dbReference type="OMA" id="SEYPITA"/>
<dbReference type="InParanoid" id="E2BTN1"/>
<feature type="compositionally biased region" description="Basic residues" evidence="1">
    <location>
        <begin position="1030"/>
        <end position="1046"/>
    </location>
</feature>
<dbReference type="GO" id="GO:0000987">
    <property type="term" value="F:cis-regulatory region sequence-specific DNA binding"/>
    <property type="evidence" value="ECO:0007669"/>
    <property type="project" value="TreeGrafter"/>
</dbReference>
<feature type="compositionally biased region" description="Acidic residues" evidence="1">
    <location>
        <begin position="457"/>
        <end position="471"/>
    </location>
</feature>
<feature type="region of interest" description="Disordered" evidence="1">
    <location>
        <begin position="930"/>
        <end position="977"/>
    </location>
</feature>
<protein>
    <submittedName>
        <fullName evidence="2">Uncharacterized protein</fullName>
    </submittedName>
</protein>
<feature type="compositionally biased region" description="Low complexity" evidence="1">
    <location>
        <begin position="755"/>
        <end position="764"/>
    </location>
</feature>
<gene>
    <name evidence="2" type="ORF">EAI_08626</name>
</gene>
<proteinExistence type="predicted"/>
<feature type="compositionally biased region" description="Low complexity" evidence="1">
    <location>
        <begin position="348"/>
        <end position="363"/>
    </location>
</feature>
<feature type="compositionally biased region" description="Low complexity" evidence="1">
    <location>
        <begin position="135"/>
        <end position="150"/>
    </location>
</feature>
<feature type="compositionally biased region" description="Basic residues" evidence="1">
    <location>
        <begin position="438"/>
        <end position="451"/>
    </location>
</feature>
<dbReference type="PANTHER" id="PTHR14596:SF72">
    <property type="entry name" value="ZINC FINGER PROTEIN MSN2-RELATED"/>
    <property type="match status" value="1"/>
</dbReference>
<feature type="compositionally biased region" description="Basic and acidic residues" evidence="1">
    <location>
        <begin position="1048"/>
        <end position="1060"/>
    </location>
</feature>
<keyword evidence="3" id="KW-1185">Reference proteome</keyword>
<dbReference type="GO" id="GO:0000981">
    <property type="term" value="F:DNA-binding transcription factor activity, RNA polymerase II-specific"/>
    <property type="evidence" value="ECO:0007669"/>
    <property type="project" value="TreeGrafter"/>
</dbReference>
<feature type="compositionally biased region" description="Acidic residues" evidence="1">
    <location>
        <begin position="942"/>
        <end position="953"/>
    </location>
</feature>
<feature type="region of interest" description="Disordered" evidence="1">
    <location>
        <begin position="992"/>
        <end position="1060"/>
    </location>
</feature>
<feature type="compositionally biased region" description="Acidic residues" evidence="1">
    <location>
        <begin position="768"/>
        <end position="785"/>
    </location>
</feature>
<dbReference type="GO" id="GO:0042594">
    <property type="term" value="P:response to starvation"/>
    <property type="evidence" value="ECO:0007669"/>
    <property type="project" value="TreeGrafter"/>
</dbReference>
<feature type="region of interest" description="Disordered" evidence="1">
    <location>
        <begin position="712"/>
        <end position="847"/>
    </location>
</feature>
<dbReference type="EMBL" id="GL450467">
    <property type="protein sequence ID" value="EFN80946.1"/>
    <property type="molecule type" value="Genomic_DNA"/>
</dbReference>
<evidence type="ECO:0000313" key="2">
    <source>
        <dbReference type="EMBL" id="EFN80946.1"/>
    </source>
</evidence>
<feature type="compositionally biased region" description="Basic and acidic residues" evidence="1">
    <location>
        <begin position="38"/>
        <end position="57"/>
    </location>
</feature>